<dbReference type="EMBL" id="JAPWTK010000082">
    <property type="protein sequence ID" value="KAJ8951555.1"/>
    <property type="molecule type" value="Genomic_DNA"/>
</dbReference>
<sequence length="70" mass="8378">MRFSSNLGGRGKWVDFSRKYIRPYSKYSVLKWKIALLRNEKLGWIYEKRDAISNKNKNNVNSLKSHNMKI</sequence>
<reference evidence="1" key="1">
    <citation type="journal article" date="2023" name="Insect Mol. Biol.">
        <title>Genome sequencing provides insights into the evolution of gene families encoding plant cell wall-degrading enzymes in longhorned beetles.</title>
        <authorList>
            <person name="Shin N.R."/>
            <person name="Okamura Y."/>
            <person name="Kirsch R."/>
            <person name="Pauchet Y."/>
        </authorList>
    </citation>
    <scope>NUCLEOTIDE SEQUENCE</scope>
    <source>
        <strain evidence="1">AMC_N1</strain>
    </source>
</reference>
<dbReference type="Proteomes" id="UP001162162">
    <property type="component" value="Unassembled WGS sequence"/>
</dbReference>
<evidence type="ECO:0000313" key="2">
    <source>
        <dbReference type="Proteomes" id="UP001162162"/>
    </source>
</evidence>
<comment type="caution">
    <text evidence="1">The sequence shown here is derived from an EMBL/GenBank/DDBJ whole genome shotgun (WGS) entry which is preliminary data.</text>
</comment>
<accession>A0AAV8YJT4</accession>
<organism evidence="1 2">
    <name type="scientific">Aromia moschata</name>
    <dbReference type="NCBI Taxonomy" id="1265417"/>
    <lineage>
        <taxon>Eukaryota</taxon>
        <taxon>Metazoa</taxon>
        <taxon>Ecdysozoa</taxon>
        <taxon>Arthropoda</taxon>
        <taxon>Hexapoda</taxon>
        <taxon>Insecta</taxon>
        <taxon>Pterygota</taxon>
        <taxon>Neoptera</taxon>
        <taxon>Endopterygota</taxon>
        <taxon>Coleoptera</taxon>
        <taxon>Polyphaga</taxon>
        <taxon>Cucujiformia</taxon>
        <taxon>Chrysomeloidea</taxon>
        <taxon>Cerambycidae</taxon>
        <taxon>Cerambycinae</taxon>
        <taxon>Callichromatini</taxon>
        <taxon>Aromia</taxon>
    </lineage>
</organism>
<protein>
    <submittedName>
        <fullName evidence="1">Uncharacterized protein</fullName>
    </submittedName>
</protein>
<keyword evidence="2" id="KW-1185">Reference proteome</keyword>
<evidence type="ECO:0000313" key="1">
    <source>
        <dbReference type="EMBL" id="KAJ8951555.1"/>
    </source>
</evidence>
<name>A0AAV8YJT4_9CUCU</name>
<dbReference type="AlphaFoldDB" id="A0AAV8YJT4"/>
<proteinExistence type="predicted"/>
<gene>
    <name evidence="1" type="ORF">NQ318_020429</name>
</gene>